<protein>
    <submittedName>
        <fullName evidence="2">Cupin</fullName>
    </submittedName>
</protein>
<reference evidence="3" key="1">
    <citation type="submission" date="2019-02" db="EMBL/GenBank/DDBJ databases">
        <title>Complete genome sequence of Rhodoferax sp. Gr-4.</title>
        <authorList>
            <person name="Jin L."/>
        </authorList>
    </citation>
    <scope>NUCLEOTIDE SEQUENCE [LARGE SCALE GENOMIC DNA]</scope>
    <source>
        <strain evidence="3">Gr-4</strain>
    </source>
</reference>
<dbReference type="InterPro" id="IPR025979">
    <property type="entry name" value="ChrR-like_cupin_dom"/>
</dbReference>
<keyword evidence="3" id="KW-1185">Reference proteome</keyword>
<dbReference type="SUPFAM" id="SSF51182">
    <property type="entry name" value="RmlC-like cupins"/>
    <property type="match status" value="2"/>
</dbReference>
<evidence type="ECO:0000313" key="2">
    <source>
        <dbReference type="EMBL" id="QDL56647.1"/>
    </source>
</evidence>
<evidence type="ECO:0000259" key="1">
    <source>
        <dbReference type="Pfam" id="PF12973"/>
    </source>
</evidence>
<dbReference type="InterPro" id="IPR014710">
    <property type="entry name" value="RmlC-like_jellyroll"/>
</dbReference>
<sequence length="219" mass="24309">MEQLHTDVSQRVVLYTPSLPWQASPVAGVERRQLERDGGEVARATSVVRYAAGARFNSHTHALGEEFLVLEGIFEDEHGNYGPGTYVKNPPGSSHTPFTRDGVSIWVKLRHLDVADTERVVVDTATAQWYPGMVAGLSVLPLSEYATQHTALVRWAPGTRFNRHRHFGGEEIFVVNGTFEDEHGSYPAGTWIRSPHMSEHQPFSLEGCTILVKTGHLPL</sequence>
<evidence type="ECO:0000313" key="3">
    <source>
        <dbReference type="Proteomes" id="UP000317365"/>
    </source>
</evidence>
<dbReference type="Gene3D" id="2.60.120.10">
    <property type="entry name" value="Jelly Rolls"/>
    <property type="match status" value="2"/>
</dbReference>
<accession>A0A515EVD3</accession>
<reference evidence="3" key="2">
    <citation type="journal article" date="2020" name="Int. J. Syst. Evol. Microbiol.">
        <title>Genomic insights into a novel species Rhodoferax aquaticus sp. nov., isolated from freshwater.</title>
        <authorList>
            <person name="Li T."/>
            <person name="Zhuo Y."/>
            <person name="Jin C.Z."/>
            <person name="Wu X."/>
            <person name="Ko S.R."/>
            <person name="Jin F.J."/>
            <person name="Ahn C.Y."/>
            <person name="Oh H.M."/>
            <person name="Lee H.G."/>
            <person name="Jin L."/>
        </authorList>
    </citation>
    <scope>NUCLEOTIDE SEQUENCE [LARGE SCALE GENOMIC DNA]</scope>
    <source>
        <strain evidence="3">Gr-4</strain>
    </source>
</reference>
<dbReference type="EMBL" id="CP036282">
    <property type="protein sequence ID" value="QDL56647.1"/>
    <property type="molecule type" value="Genomic_DNA"/>
</dbReference>
<dbReference type="InterPro" id="IPR011051">
    <property type="entry name" value="RmlC_Cupin_sf"/>
</dbReference>
<feature type="domain" description="ChrR-like cupin" evidence="1">
    <location>
        <begin position="118"/>
        <end position="217"/>
    </location>
</feature>
<proteinExistence type="predicted"/>
<feature type="domain" description="ChrR-like cupin" evidence="1">
    <location>
        <begin position="10"/>
        <end position="112"/>
    </location>
</feature>
<gene>
    <name evidence="2" type="ORF">EXZ61_03460</name>
</gene>
<name>A0A515EVD3_9BURK</name>
<dbReference type="KEGG" id="rhg:EXZ61_03460"/>
<dbReference type="AlphaFoldDB" id="A0A515EVD3"/>
<organism evidence="2 3">
    <name type="scientific">Rhodoferax aquaticus</name>
    <dbReference type="NCBI Taxonomy" id="2527691"/>
    <lineage>
        <taxon>Bacteria</taxon>
        <taxon>Pseudomonadati</taxon>
        <taxon>Pseudomonadota</taxon>
        <taxon>Betaproteobacteria</taxon>
        <taxon>Burkholderiales</taxon>
        <taxon>Comamonadaceae</taxon>
        <taxon>Rhodoferax</taxon>
    </lineage>
</organism>
<dbReference type="Pfam" id="PF12973">
    <property type="entry name" value="Cupin_7"/>
    <property type="match status" value="2"/>
</dbReference>
<dbReference type="Proteomes" id="UP000317365">
    <property type="component" value="Chromosome"/>
</dbReference>
<dbReference type="CDD" id="cd20303">
    <property type="entry name" value="cupin_ChrR_1"/>
    <property type="match status" value="2"/>
</dbReference>